<feature type="domain" description="Insertion element IS150 protein InsJ-like helix-turn-helix" evidence="1">
    <location>
        <begin position="13"/>
        <end position="61"/>
    </location>
</feature>
<evidence type="ECO:0000259" key="1">
    <source>
        <dbReference type="Pfam" id="PF13518"/>
    </source>
</evidence>
<dbReference type="KEGG" id="tye:THEYE_A1219"/>
<gene>
    <name evidence="2" type="ordered locus">THEYE_A1219</name>
</gene>
<keyword evidence="3" id="KW-1185">Reference proteome</keyword>
<evidence type="ECO:0000313" key="3">
    <source>
        <dbReference type="Proteomes" id="UP000000718"/>
    </source>
</evidence>
<dbReference type="SUPFAM" id="SSF46689">
    <property type="entry name" value="Homeodomain-like"/>
    <property type="match status" value="1"/>
</dbReference>
<dbReference type="InParanoid" id="B5YLC3"/>
<evidence type="ECO:0000313" key="2">
    <source>
        <dbReference type="EMBL" id="ACI21558.1"/>
    </source>
</evidence>
<name>B5YLC3_THEYD</name>
<dbReference type="OrthoDB" id="5655881at2"/>
<reference evidence="2 3" key="2">
    <citation type="journal article" date="2015" name="Genome Announc.">
        <title>Genome Sequence of the Sulfate-Reducing Thermophilic Bacterium Thermodesulfovibrio yellowstonii Strain DSM 11347T (Phylum Nitrospirae).</title>
        <authorList>
            <person name="Bhatnagar S."/>
            <person name="Badger J.H."/>
            <person name="Madupu R."/>
            <person name="Khouri H.M."/>
            <person name="O'Connor E.M."/>
            <person name="Robb F.T."/>
            <person name="Ward N.L."/>
            <person name="Eisen J.A."/>
        </authorList>
    </citation>
    <scope>NUCLEOTIDE SEQUENCE [LARGE SCALE GENOMIC DNA]</scope>
    <source>
        <strain evidence="3">ATCC 51303 / DSM 11347 / YP87</strain>
    </source>
</reference>
<dbReference type="EMBL" id="CP001147">
    <property type="protein sequence ID" value="ACI21558.1"/>
    <property type="molecule type" value="Genomic_DNA"/>
</dbReference>
<dbReference type="PATRIC" id="fig|289376.4.peg.1193"/>
<dbReference type="eggNOG" id="COG3415">
    <property type="taxonomic scope" value="Bacteria"/>
</dbReference>
<reference evidence="3" key="1">
    <citation type="submission" date="2008-08" db="EMBL/GenBank/DDBJ databases">
        <title>The complete genome sequence of Thermodesulfovibrio yellowstonii strain ATCC 51303 / DSM 11347 / YP87.</title>
        <authorList>
            <person name="Dodson R.J."/>
            <person name="Durkin A.S."/>
            <person name="Wu M."/>
            <person name="Eisen J."/>
            <person name="Sutton G."/>
        </authorList>
    </citation>
    <scope>NUCLEOTIDE SEQUENCE [LARGE SCALE GENOMIC DNA]</scope>
    <source>
        <strain evidence="3">ATCC 51303 / DSM 11347 / YP87</strain>
    </source>
</reference>
<sequence>MKKYYLISEEELKRYEVLTQALRGCITLRQASEILGLSYRQCLRLKERFQNEGFEGLFRKSTPHANALKVTGELRQSILNLREKLYWDFNILHFKDKLKENHEIDLSYETVRKILIDAGLHEENKRKRMYRRRRRMPREGMLVQMDSSQHRWIEGVSEPWWLVAMVDDASGWVYAELHILNPFKSGHGQLVEVKLSA</sequence>
<organism evidence="2 3">
    <name type="scientific">Thermodesulfovibrio yellowstonii (strain ATCC 51303 / DSM 11347 / YP87)</name>
    <dbReference type="NCBI Taxonomy" id="289376"/>
    <lineage>
        <taxon>Bacteria</taxon>
        <taxon>Pseudomonadati</taxon>
        <taxon>Nitrospirota</taxon>
        <taxon>Thermodesulfovibrionia</taxon>
        <taxon>Thermodesulfovibrionales</taxon>
        <taxon>Thermodesulfovibrionaceae</taxon>
        <taxon>Thermodesulfovibrio</taxon>
    </lineage>
</organism>
<dbReference type="AlphaFoldDB" id="B5YLC3"/>
<dbReference type="HOGENOM" id="CLU_041517_1_0_0"/>
<dbReference type="Pfam" id="PF13518">
    <property type="entry name" value="HTH_28"/>
    <property type="match status" value="1"/>
</dbReference>
<dbReference type="RefSeq" id="WP_012546271.1">
    <property type="nucleotide sequence ID" value="NC_011296.1"/>
</dbReference>
<dbReference type="InterPro" id="IPR055247">
    <property type="entry name" value="InsJ-like_HTH"/>
</dbReference>
<protein>
    <submittedName>
        <fullName evidence="2">Probable transposase, putative</fullName>
    </submittedName>
</protein>
<dbReference type="InterPro" id="IPR009057">
    <property type="entry name" value="Homeodomain-like_sf"/>
</dbReference>
<dbReference type="Proteomes" id="UP000000718">
    <property type="component" value="Chromosome"/>
</dbReference>
<dbReference type="EnsemblBacteria" id="ACI21558">
    <property type="protein sequence ID" value="ACI21558"/>
    <property type="gene ID" value="THEYE_A1219"/>
</dbReference>
<proteinExistence type="predicted"/>
<dbReference type="STRING" id="289376.THEYE_A1219"/>
<accession>B5YLC3</accession>